<dbReference type="Pfam" id="PF12833">
    <property type="entry name" value="HTH_18"/>
    <property type="match status" value="1"/>
</dbReference>
<dbReference type="InterPro" id="IPR003313">
    <property type="entry name" value="AraC-bd"/>
</dbReference>
<feature type="domain" description="HTH araC/xylS-type" evidence="4">
    <location>
        <begin position="181"/>
        <end position="279"/>
    </location>
</feature>
<dbReference type="GO" id="GO:0043565">
    <property type="term" value="F:sequence-specific DNA binding"/>
    <property type="evidence" value="ECO:0007669"/>
    <property type="project" value="InterPro"/>
</dbReference>
<dbReference type="SUPFAM" id="SSF51215">
    <property type="entry name" value="Regulatory protein AraC"/>
    <property type="match status" value="1"/>
</dbReference>
<dbReference type="SMART" id="SM00342">
    <property type="entry name" value="HTH_ARAC"/>
    <property type="match status" value="1"/>
</dbReference>
<evidence type="ECO:0000313" key="5">
    <source>
        <dbReference type="EMBL" id="HIR93241.1"/>
    </source>
</evidence>
<reference evidence="5" key="1">
    <citation type="submission" date="2020-10" db="EMBL/GenBank/DDBJ databases">
        <authorList>
            <person name="Gilroy R."/>
        </authorList>
    </citation>
    <scope>NUCLEOTIDE SEQUENCE</scope>
    <source>
        <strain evidence="5">ChiSxjej1B13-7041</strain>
    </source>
</reference>
<dbReference type="EMBL" id="DVHU01000065">
    <property type="protein sequence ID" value="HIR93241.1"/>
    <property type="molecule type" value="Genomic_DNA"/>
</dbReference>
<comment type="caution">
    <text evidence="5">The sequence shown here is derived from an EMBL/GenBank/DDBJ whole genome shotgun (WGS) entry which is preliminary data.</text>
</comment>
<evidence type="ECO:0000256" key="1">
    <source>
        <dbReference type="ARBA" id="ARBA00023015"/>
    </source>
</evidence>
<dbReference type="AlphaFoldDB" id="A0A9D1EK11"/>
<evidence type="ECO:0000313" key="6">
    <source>
        <dbReference type="Proteomes" id="UP000886841"/>
    </source>
</evidence>
<sequence>MLSTEPKILPSSNYYVYAPSGLAARLYLYPTSVGFFHYGEGYRIRRNRFDSFLIMYISKGYCQVSLPNKAFSAKAGQFVLLDCYQPHSYGSPAAWDALWMHFDGRLARDFYEEIIAAHGHVFSPDPVDKPVAQLQKIYDVFHKSAPLLEGKLSVYITKLLNNFLFLPGEKRKGRSSGASMSEIISYINEHFQQDLSLDILASKTNLSVYHFTRSFTREIGVSPHQYIIKTRLSAAKYLLKSTETSVKDIAFSTGFNSESSFCITFKKWEHVTPSQYRQEAPQ</sequence>
<protein>
    <submittedName>
        <fullName evidence="5">Helix-turn-helix transcriptional regulator</fullName>
    </submittedName>
</protein>
<dbReference type="Gene3D" id="2.60.120.280">
    <property type="entry name" value="Regulatory protein AraC"/>
    <property type="match status" value="1"/>
</dbReference>
<accession>A0A9D1EK11</accession>
<keyword evidence="2" id="KW-0238">DNA-binding</keyword>
<dbReference type="PROSITE" id="PS01124">
    <property type="entry name" value="HTH_ARAC_FAMILY_2"/>
    <property type="match status" value="1"/>
</dbReference>
<gene>
    <name evidence="5" type="ORF">IAB98_07485</name>
</gene>
<dbReference type="InterPro" id="IPR037923">
    <property type="entry name" value="HTH-like"/>
</dbReference>
<dbReference type="Gene3D" id="1.10.10.60">
    <property type="entry name" value="Homeodomain-like"/>
    <property type="match status" value="2"/>
</dbReference>
<dbReference type="GO" id="GO:0003700">
    <property type="term" value="F:DNA-binding transcription factor activity"/>
    <property type="evidence" value="ECO:0007669"/>
    <property type="project" value="InterPro"/>
</dbReference>
<evidence type="ECO:0000256" key="2">
    <source>
        <dbReference type="ARBA" id="ARBA00023125"/>
    </source>
</evidence>
<organism evidence="5 6">
    <name type="scientific">Candidatus Egerieimonas intestinavium</name>
    <dbReference type="NCBI Taxonomy" id="2840777"/>
    <lineage>
        <taxon>Bacteria</taxon>
        <taxon>Bacillati</taxon>
        <taxon>Bacillota</taxon>
        <taxon>Clostridia</taxon>
        <taxon>Lachnospirales</taxon>
        <taxon>Lachnospiraceae</taxon>
        <taxon>Lachnospiraceae incertae sedis</taxon>
        <taxon>Candidatus Egerieimonas</taxon>
    </lineage>
</organism>
<dbReference type="PANTHER" id="PTHR43280">
    <property type="entry name" value="ARAC-FAMILY TRANSCRIPTIONAL REGULATOR"/>
    <property type="match status" value="1"/>
</dbReference>
<name>A0A9D1EK11_9FIRM</name>
<dbReference type="SUPFAM" id="SSF46689">
    <property type="entry name" value="Homeodomain-like"/>
    <property type="match status" value="2"/>
</dbReference>
<dbReference type="InterPro" id="IPR020449">
    <property type="entry name" value="Tscrpt_reg_AraC-type_HTH"/>
</dbReference>
<dbReference type="Proteomes" id="UP000886841">
    <property type="component" value="Unassembled WGS sequence"/>
</dbReference>
<reference evidence="5" key="2">
    <citation type="journal article" date="2021" name="PeerJ">
        <title>Extensive microbial diversity within the chicken gut microbiome revealed by metagenomics and culture.</title>
        <authorList>
            <person name="Gilroy R."/>
            <person name="Ravi A."/>
            <person name="Getino M."/>
            <person name="Pursley I."/>
            <person name="Horton D.L."/>
            <person name="Alikhan N.F."/>
            <person name="Baker D."/>
            <person name="Gharbi K."/>
            <person name="Hall N."/>
            <person name="Watson M."/>
            <person name="Adriaenssens E.M."/>
            <person name="Foster-Nyarko E."/>
            <person name="Jarju S."/>
            <person name="Secka A."/>
            <person name="Antonio M."/>
            <person name="Oren A."/>
            <person name="Chaudhuri R.R."/>
            <person name="La Ragione R."/>
            <person name="Hildebrand F."/>
            <person name="Pallen M.J."/>
        </authorList>
    </citation>
    <scope>NUCLEOTIDE SEQUENCE</scope>
    <source>
        <strain evidence="5">ChiSxjej1B13-7041</strain>
    </source>
</reference>
<evidence type="ECO:0000256" key="3">
    <source>
        <dbReference type="ARBA" id="ARBA00023163"/>
    </source>
</evidence>
<evidence type="ECO:0000259" key="4">
    <source>
        <dbReference type="PROSITE" id="PS01124"/>
    </source>
</evidence>
<dbReference type="InterPro" id="IPR009057">
    <property type="entry name" value="Homeodomain-like_sf"/>
</dbReference>
<dbReference type="InterPro" id="IPR018060">
    <property type="entry name" value="HTH_AraC"/>
</dbReference>
<proteinExistence type="predicted"/>
<keyword evidence="1" id="KW-0805">Transcription regulation</keyword>
<dbReference type="Pfam" id="PF02311">
    <property type="entry name" value="AraC_binding"/>
    <property type="match status" value="1"/>
</dbReference>
<dbReference type="PRINTS" id="PR00032">
    <property type="entry name" value="HTHARAC"/>
</dbReference>
<dbReference type="PANTHER" id="PTHR43280:SF2">
    <property type="entry name" value="HTH-TYPE TRANSCRIPTIONAL REGULATOR EXSA"/>
    <property type="match status" value="1"/>
</dbReference>
<keyword evidence="3" id="KW-0804">Transcription</keyword>